<proteinExistence type="predicted"/>
<organism evidence="2 3">
    <name type="scientific">Citrobacter amalonaticus</name>
    <dbReference type="NCBI Taxonomy" id="35703"/>
    <lineage>
        <taxon>Bacteria</taxon>
        <taxon>Pseudomonadati</taxon>
        <taxon>Pseudomonadota</taxon>
        <taxon>Gammaproteobacteria</taxon>
        <taxon>Enterobacterales</taxon>
        <taxon>Enterobacteriaceae</taxon>
        <taxon>Citrobacter</taxon>
    </lineage>
</organism>
<dbReference type="Gene3D" id="1.10.260.40">
    <property type="entry name" value="lambda repressor-like DNA-binding domains"/>
    <property type="match status" value="1"/>
</dbReference>
<protein>
    <submittedName>
        <fullName evidence="2">DNA-binding protein</fullName>
    </submittedName>
</protein>
<gene>
    <name evidence="2" type="ORF">CITRO92_0506</name>
</gene>
<dbReference type="PROSITE" id="PS50943">
    <property type="entry name" value="HTH_CROC1"/>
    <property type="match status" value="1"/>
</dbReference>
<keyword evidence="2" id="KW-0238">DNA-binding</keyword>
<dbReference type="Pfam" id="PF01381">
    <property type="entry name" value="HTH_3"/>
    <property type="match status" value="1"/>
</dbReference>
<dbReference type="AlphaFoldDB" id="A0AAP5VK48"/>
<dbReference type="InterPro" id="IPR001387">
    <property type="entry name" value="Cro/C1-type_HTH"/>
</dbReference>
<dbReference type="CDD" id="cd00093">
    <property type="entry name" value="HTH_XRE"/>
    <property type="match status" value="1"/>
</dbReference>
<dbReference type="SMART" id="SM00530">
    <property type="entry name" value="HTH_XRE"/>
    <property type="match status" value="1"/>
</dbReference>
<dbReference type="RefSeq" id="WP_172961308.1">
    <property type="nucleotide sequence ID" value="NZ_BQGS01000023.1"/>
</dbReference>
<dbReference type="InterPro" id="IPR010982">
    <property type="entry name" value="Lambda_DNA-bd_dom_sf"/>
</dbReference>
<dbReference type="Proteomes" id="UP000245995">
    <property type="component" value="Chromosome CITRO92"/>
</dbReference>
<accession>A0AAP5VK48</accession>
<evidence type="ECO:0000259" key="1">
    <source>
        <dbReference type="PROSITE" id="PS50943"/>
    </source>
</evidence>
<evidence type="ECO:0000313" key="3">
    <source>
        <dbReference type="Proteomes" id="UP000245995"/>
    </source>
</evidence>
<dbReference type="GO" id="GO:0003677">
    <property type="term" value="F:DNA binding"/>
    <property type="evidence" value="ECO:0007669"/>
    <property type="project" value="UniProtKB-KW"/>
</dbReference>
<evidence type="ECO:0000313" key="2">
    <source>
        <dbReference type="EMBL" id="SAY86384.1"/>
    </source>
</evidence>
<name>A0AAP5VK48_CITAM</name>
<feature type="domain" description="HTH cro/C1-type" evidence="1">
    <location>
        <begin position="40"/>
        <end position="94"/>
    </location>
</feature>
<reference evidence="2 3" key="1">
    <citation type="submission" date="2016-04" db="EMBL/GenBank/DDBJ databases">
        <authorList>
            <person name="Regsiter A."/>
            <person name="William W."/>
        </authorList>
    </citation>
    <scope>NUCLEOTIDE SEQUENCE [LARGE SCALE GENOMIC DNA]</scope>
    <source>
        <strain evidence="2 3">92</strain>
    </source>
</reference>
<dbReference type="SUPFAM" id="SSF47413">
    <property type="entry name" value="lambda repressor-like DNA-binding domains"/>
    <property type="match status" value="1"/>
</dbReference>
<sequence length="96" mass="10773">MSKKTKSVAWDDVRADLMSDPDVQAAMEVEERKARLQAMLAQWRKHAGLTRAQVAERMGVTPPTVSRMEANIIKASLETIVRYARACGIKHPQIIL</sequence>
<dbReference type="EMBL" id="LT556085">
    <property type="protein sequence ID" value="SAY86384.1"/>
    <property type="molecule type" value="Genomic_DNA"/>
</dbReference>